<evidence type="ECO:0000313" key="3">
    <source>
        <dbReference type="Proteomes" id="UP000290932"/>
    </source>
</evidence>
<feature type="region of interest" description="Disordered" evidence="1">
    <location>
        <begin position="71"/>
        <end position="172"/>
    </location>
</feature>
<feature type="compositionally biased region" description="Basic and acidic residues" evidence="1">
    <location>
        <begin position="137"/>
        <end position="149"/>
    </location>
</feature>
<name>A0A498H0H6_9EURY</name>
<gene>
    <name evidence="2" type="ORF">ABH15_06380</name>
</gene>
<dbReference type="OrthoDB" id="117549at2157"/>
<proteinExistence type="predicted"/>
<comment type="caution">
    <text evidence="2">The sequence shown here is derived from an EMBL/GenBank/DDBJ whole genome shotgun (WGS) entry which is preliminary data.</text>
</comment>
<sequence length="204" mass="21677">MSDKKEVTIGITINLENYENLRLEVEGDVKTQEDADELVAFLDGILSRLGRGDPATAERIDAYRRRVLTTRVTPPTAGKTAQKPTEKAGVAAAKPAPPADETRQPVAAEKCPTDLIEEAIPAAPEQPHPPVHLKPPAPKEEPAPEKPAPEPEPVAKPAAPANKPASGEAEATCETCGAPVTKSQAKLAQLFTGKTLCKKCMEQP</sequence>
<feature type="compositionally biased region" description="Low complexity" evidence="1">
    <location>
        <begin position="155"/>
        <end position="165"/>
    </location>
</feature>
<dbReference type="AlphaFoldDB" id="A0A498H0H6"/>
<reference evidence="2 3" key="1">
    <citation type="journal article" date="2015" name="Int. J. Syst. Evol. Microbiol.">
        <title>Methanoculleus taiwanensis sp. nov., a methanogen isolated from deep marine sediment at the deformation front area near Taiwan.</title>
        <authorList>
            <person name="Weng C.Y."/>
            <person name="Chen S.C."/>
            <person name="Lai M.C."/>
            <person name="Wu S.Y."/>
            <person name="Lin S."/>
            <person name="Yang T.F."/>
            <person name="Chen P.C."/>
        </authorList>
    </citation>
    <scope>NUCLEOTIDE SEQUENCE [LARGE SCALE GENOMIC DNA]</scope>
    <source>
        <strain evidence="2 3">CYW4</strain>
    </source>
</reference>
<protein>
    <submittedName>
        <fullName evidence="2">Uncharacterized protein</fullName>
    </submittedName>
</protein>
<dbReference type="Proteomes" id="UP000290932">
    <property type="component" value="Unassembled WGS sequence"/>
</dbReference>
<organism evidence="2 3">
    <name type="scientific">Methanoculleus taiwanensis</name>
    <dbReference type="NCBI Taxonomy" id="1550565"/>
    <lineage>
        <taxon>Archaea</taxon>
        <taxon>Methanobacteriati</taxon>
        <taxon>Methanobacteriota</taxon>
        <taxon>Stenosarchaea group</taxon>
        <taxon>Methanomicrobia</taxon>
        <taxon>Methanomicrobiales</taxon>
        <taxon>Methanomicrobiaceae</taxon>
        <taxon>Methanoculleus</taxon>
    </lineage>
</organism>
<feature type="compositionally biased region" description="Pro residues" evidence="1">
    <location>
        <begin position="124"/>
        <end position="136"/>
    </location>
</feature>
<accession>A0A498H0H6</accession>
<dbReference type="EMBL" id="LHQS01000002">
    <property type="protein sequence ID" value="RXE55845.1"/>
    <property type="molecule type" value="Genomic_DNA"/>
</dbReference>
<dbReference type="RefSeq" id="WP_128693548.1">
    <property type="nucleotide sequence ID" value="NZ_LHQS01000002.1"/>
</dbReference>
<keyword evidence="3" id="KW-1185">Reference proteome</keyword>
<evidence type="ECO:0000256" key="1">
    <source>
        <dbReference type="SAM" id="MobiDB-lite"/>
    </source>
</evidence>
<evidence type="ECO:0000313" key="2">
    <source>
        <dbReference type="EMBL" id="RXE55845.1"/>
    </source>
</evidence>